<feature type="region of interest" description="Disordered" evidence="2">
    <location>
        <begin position="15"/>
        <end position="34"/>
    </location>
</feature>
<feature type="region of interest" description="Disordered" evidence="2">
    <location>
        <begin position="277"/>
        <end position="323"/>
    </location>
</feature>
<protein>
    <submittedName>
        <fullName evidence="3">Uncharacterized protein</fullName>
    </submittedName>
</protein>
<feature type="compositionally biased region" description="Low complexity" evidence="2">
    <location>
        <begin position="277"/>
        <end position="289"/>
    </location>
</feature>
<evidence type="ECO:0000313" key="4">
    <source>
        <dbReference type="Proteomes" id="UP000275078"/>
    </source>
</evidence>
<proteinExistence type="predicted"/>
<sequence length="323" mass="36387">MSQDDHEERFYDALDQLDGPFGNPAVAPQNKSSKLSDVQKELRKAQRNHAKVNARCKELVEGKALVDAEITTLKEENTALRTRIEEKDVEMATLQAELSGTRKDLDNKHYLLQAAEYLEKLPNKVVDLLNTNPELADHGITGKVTYQKLMCSIAKEMTIAQEKTATKKFETLTSKQALRRLKKQKTHREVFKALAILDAPVEAWFGYYGIKTLRNIFAHCKGWIQLEFVFILTELAETLPAPPYFRSIPRTLPEDITVVSRLEPWWTWRKAEKVTAAGEASSATETSAGPVTTKPATVLDGMDLLGDHDDEEDDFIDEEEGGV</sequence>
<evidence type="ECO:0000256" key="2">
    <source>
        <dbReference type="SAM" id="MobiDB-lite"/>
    </source>
</evidence>
<evidence type="ECO:0000256" key="1">
    <source>
        <dbReference type="SAM" id="Coils"/>
    </source>
</evidence>
<gene>
    <name evidence="3" type="ORF">BJ508DRAFT_309818</name>
</gene>
<name>A0A3N4HW10_ASCIM</name>
<feature type="compositionally biased region" description="Acidic residues" evidence="2">
    <location>
        <begin position="308"/>
        <end position="323"/>
    </location>
</feature>
<keyword evidence="1" id="KW-0175">Coiled coil</keyword>
<accession>A0A3N4HW10</accession>
<dbReference type="Proteomes" id="UP000275078">
    <property type="component" value="Unassembled WGS sequence"/>
</dbReference>
<keyword evidence="4" id="KW-1185">Reference proteome</keyword>
<dbReference type="EMBL" id="ML119720">
    <property type="protein sequence ID" value="RPA77849.1"/>
    <property type="molecule type" value="Genomic_DNA"/>
</dbReference>
<dbReference type="AlphaFoldDB" id="A0A3N4HW10"/>
<feature type="coiled-coil region" evidence="1">
    <location>
        <begin position="35"/>
        <end position="104"/>
    </location>
</feature>
<organism evidence="3 4">
    <name type="scientific">Ascobolus immersus RN42</name>
    <dbReference type="NCBI Taxonomy" id="1160509"/>
    <lineage>
        <taxon>Eukaryota</taxon>
        <taxon>Fungi</taxon>
        <taxon>Dikarya</taxon>
        <taxon>Ascomycota</taxon>
        <taxon>Pezizomycotina</taxon>
        <taxon>Pezizomycetes</taxon>
        <taxon>Pezizales</taxon>
        <taxon>Ascobolaceae</taxon>
        <taxon>Ascobolus</taxon>
    </lineage>
</organism>
<evidence type="ECO:0000313" key="3">
    <source>
        <dbReference type="EMBL" id="RPA77849.1"/>
    </source>
</evidence>
<reference evidence="3 4" key="1">
    <citation type="journal article" date="2018" name="Nat. Ecol. Evol.">
        <title>Pezizomycetes genomes reveal the molecular basis of ectomycorrhizal truffle lifestyle.</title>
        <authorList>
            <person name="Murat C."/>
            <person name="Payen T."/>
            <person name="Noel B."/>
            <person name="Kuo A."/>
            <person name="Morin E."/>
            <person name="Chen J."/>
            <person name="Kohler A."/>
            <person name="Krizsan K."/>
            <person name="Balestrini R."/>
            <person name="Da Silva C."/>
            <person name="Montanini B."/>
            <person name="Hainaut M."/>
            <person name="Levati E."/>
            <person name="Barry K.W."/>
            <person name="Belfiori B."/>
            <person name="Cichocki N."/>
            <person name="Clum A."/>
            <person name="Dockter R.B."/>
            <person name="Fauchery L."/>
            <person name="Guy J."/>
            <person name="Iotti M."/>
            <person name="Le Tacon F."/>
            <person name="Lindquist E.A."/>
            <person name="Lipzen A."/>
            <person name="Malagnac F."/>
            <person name="Mello A."/>
            <person name="Molinier V."/>
            <person name="Miyauchi S."/>
            <person name="Poulain J."/>
            <person name="Riccioni C."/>
            <person name="Rubini A."/>
            <person name="Sitrit Y."/>
            <person name="Splivallo R."/>
            <person name="Traeger S."/>
            <person name="Wang M."/>
            <person name="Zifcakova L."/>
            <person name="Wipf D."/>
            <person name="Zambonelli A."/>
            <person name="Paolocci F."/>
            <person name="Nowrousian M."/>
            <person name="Ottonello S."/>
            <person name="Baldrian P."/>
            <person name="Spatafora J.W."/>
            <person name="Henrissat B."/>
            <person name="Nagy L.G."/>
            <person name="Aury J.M."/>
            <person name="Wincker P."/>
            <person name="Grigoriev I.V."/>
            <person name="Bonfante P."/>
            <person name="Martin F.M."/>
        </authorList>
    </citation>
    <scope>NUCLEOTIDE SEQUENCE [LARGE SCALE GENOMIC DNA]</scope>
    <source>
        <strain evidence="3 4">RN42</strain>
    </source>
</reference>